<feature type="domain" description="HMG box" evidence="4">
    <location>
        <begin position="127"/>
        <end position="195"/>
    </location>
</feature>
<evidence type="ECO:0000256" key="2">
    <source>
        <dbReference type="PROSITE-ProRule" id="PRU00267"/>
    </source>
</evidence>
<reference evidence="5 6" key="1">
    <citation type="submission" date="2016-07" db="EMBL/GenBank/DDBJ databases">
        <title>Pervasive Adenine N6-methylation of Active Genes in Fungi.</title>
        <authorList>
            <consortium name="DOE Joint Genome Institute"/>
            <person name="Mondo S.J."/>
            <person name="Dannebaum R.O."/>
            <person name="Kuo R.C."/>
            <person name="Labutti K."/>
            <person name="Haridas S."/>
            <person name="Kuo A."/>
            <person name="Salamov A."/>
            <person name="Ahrendt S.R."/>
            <person name="Lipzen A."/>
            <person name="Sullivan W."/>
            <person name="Andreopoulos W.B."/>
            <person name="Clum A."/>
            <person name="Lindquist E."/>
            <person name="Daum C."/>
            <person name="Ramamoorthy G.K."/>
            <person name="Gryganskyi A."/>
            <person name="Culley D."/>
            <person name="Magnuson J.K."/>
            <person name="James T.Y."/>
            <person name="O'Malley M.A."/>
            <person name="Stajich J.E."/>
            <person name="Spatafora J.W."/>
            <person name="Visel A."/>
            <person name="Grigoriev I.V."/>
        </authorList>
    </citation>
    <scope>NUCLEOTIDE SEQUENCE [LARGE SCALE GENOMIC DNA]</scope>
    <source>
        <strain evidence="5 6">NRRL 2496</strain>
    </source>
</reference>
<dbReference type="Gene3D" id="1.10.30.10">
    <property type="entry name" value="High mobility group box domain"/>
    <property type="match status" value="1"/>
</dbReference>
<keyword evidence="6" id="KW-1185">Reference proteome</keyword>
<dbReference type="Proteomes" id="UP000242180">
    <property type="component" value="Unassembled WGS sequence"/>
</dbReference>
<dbReference type="InParanoid" id="A0A1X2H0Y2"/>
<dbReference type="Pfam" id="PF00505">
    <property type="entry name" value="HMG_box"/>
    <property type="match status" value="1"/>
</dbReference>
<dbReference type="SMART" id="SM00398">
    <property type="entry name" value="HMG"/>
    <property type="match status" value="1"/>
</dbReference>
<keyword evidence="1 2" id="KW-0238">DNA-binding</keyword>
<evidence type="ECO:0000313" key="5">
    <source>
        <dbReference type="EMBL" id="ORY91087.1"/>
    </source>
</evidence>
<dbReference type="InterPro" id="IPR036910">
    <property type="entry name" value="HMG_box_dom_sf"/>
</dbReference>
<accession>A0A1X2H0Y2</accession>
<dbReference type="PANTHER" id="PTHR48112">
    <property type="entry name" value="HIGH MOBILITY GROUP PROTEIN DSP1"/>
    <property type="match status" value="1"/>
</dbReference>
<protein>
    <recommendedName>
        <fullName evidence="4">HMG box domain-containing protein</fullName>
    </recommendedName>
</protein>
<dbReference type="CDD" id="cd22012">
    <property type="entry name" value="HMG-box_ABF2_IXR1-like_rpt2"/>
    <property type="match status" value="1"/>
</dbReference>
<feature type="region of interest" description="Disordered" evidence="3">
    <location>
        <begin position="51"/>
        <end position="72"/>
    </location>
</feature>
<dbReference type="EMBL" id="MCGN01000011">
    <property type="protein sequence ID" value="ORY91087.1"/>
    <property type="molecule type" value="Genomic_DNA"/>
</dbReference>
<feature type="compositionally biased region" description="Basic and acidic residues" evidence="3">
    <location>
        <begin position="198"/>
        <end position="213"/>
    </location>
</feature>
<organism evidence="5 6">
    <name type="scientific">Syncephalastrum racemosum</name>
    <name type="common">Filamentous fungus</name>
    <dbReference type="NCBI Taxonomy" id="13706"/>
    <lineage>
        <taxon>Eukaryota</taxon>
        <taxon>Fungi</taxon>
        <taxon>Fungi incertae sedis</taxon>
        <taxon>Mucoromycota</taxon>
        <taxon>Mucoromycotina</taxon>
        <taxon>Mucoromycetes</taxon>
        <taxon>Mucorales</taxon>
        <taxon>Syncephalastraceae</taxon>
        <taxon>Syncephalastrum</taxon>
    </lineage>
</organism>
<comment type="caution">
    <text evidence="5">The sequence shown here is derived from an EMBL/GenBank/DDBJ whole genome shotgun (WGS) entry which is preliminary data.</text>
</comment>
<dbReference type="PROSITE" id="PS50118">
    <property type="entry name" value="HMG_BOX_2"/>
    <property type="match status" value="1"/>
</dbReference>
<dbReference type="GO" id="GO:0005634">
    <property type="term" value="C:nucleus"/>
    <property type="evidence" value="ECO:0007669"/>
    <property type="project" value="UniProtKB-UniRule"/>
</dbReference>
<keyword evidence="2" id="KW-0539">Nucleus</keyword>
<dbReference type="OrthoDB" id="1919336at2759"/>
<feature type="DNA-binding region" description="HMG box" evidence="2">
    <location>
        <begin position="127"/>
        <end position="195"/>
    </location>
</feature>
<dbReference type="SUPFAM" id="SSF47095">
    <property type="entry name" value="HMG-box"/>
    <property type="match status" value="1"/>
</dbReference>
<dbReference type="GO" id="GO:0003677">
    <property type="term" value="F:DNA binding"/>
    <property type="evidence" value="ECO:0007669"/>
    <property type="project" value="UniProtKB-UniRule"/>
</dbReference>
<proteinExistence type="predicted"/>
<name>A0A1X2H0Y2_SYNRA</name>
<dbReference type="InterPro" id="IPR009071">
    <property type="entry name" value="HMG_box_dom"/>
</dbReference>
<evidence type="ECO:0000259" key="4">
    <source>
        <dbReference type="PROSITE" id="PS50118"/>
    </source>
</evidence>
<feature type="region of interest" description="Disordered" evidence="3">
    <location>
        <begin position="198"/>
        <end position="233"/>
    </location>
</feature>
<dbReference type="AlphaFoldDB" id="A0A1X2H0Y2"/>
<feature type="region of interest" description="Disordered" evidence="3">
    <location>
        <begin position="92"/>
        <end position="124"/>
    </location>
</feature>
<dbReference type="PANTHER" id="PTHR48112:SF22">
    <property type="entry name" value="MITOCHONDRIAL TRANSCRIPTION FACTOR A, ISOFORM B"/>
    <property type="match status" value="1"/>
</dbReference>
<sequence length="272" mass="30922">MMDSSNEELATAIHFLGDAVAQSGVSLAHAITQASIQTSAALKRIATILSEAQPRTQEGEPRCGTNEEEQETTTQIANAVLILQQRETKVEAKAEAEAQAQAQDDDSDDEPLTAKVPRCKPKDLLTPKRPARAYSLFMKEIYPKTREEYPEENLVDLSRHISERWRNLVEASKDRYRARYRRNQETYCREMNKFKKLSRKDPCDKEGKRESKAPVKRRRCQKRKHNENVPGAEQHLLPRCMQISSRNLSLIPSFPAGIEQESSFPKTSVNAV</sequence>
<evidence type="ECO:0000256" key="1">
    <source>
        <dbReference type="ARBA" id="ARBA00023125"/>
    </source>
</evidence>
<gene>
    <name evidence="5" type="ORF">BCR43DRAFT_498487</name>
</gene>
<evidence type="ECO:0000256" key="3">
    <source>
        <dbReference type="SAM" id="MobiDB-lite"/>
    </source>
</evidence>
<feature type="compositionally biased region" description="Basic residues" evidence="3">
    <location>
        <begin position="214"/>
        <end position="225"/>
    </location>
</feature>
<dbReference type="InterPro" id="IPR050342">
    <property type="entry name" value="HMGB"/>
</dbReference>
<evidence type="ECO:0000313" key="6">
    <source>
        <dbReference type="Proteomes" id="UP000242180"/>
    </source>
</evidence>